<protein>
    <submittedName>
        <fullName evidence="4">Helix-turn-helix domain-containing protein</fullName>
    </submittedName>
</protein>
<dbReference type="RefSeq" id="WP_174018900.1">
    <property type="nucleotide sequence ID" value="NZ_JAAMAW010000021.1"/>
</dbReference>
<evidence type="ECO:0000256" key="2">
    <source>
        <dbReference type="ARBA" id="ARBA00023163"/>
    </source>
</evidence>
<reference evidence="4" key="1">
    <citation type="journal article" date="2020" name="Science">
        <title>Unexpected conservation and global transmission of agrobacterial virulence plasmids.</title>
        <authorList>
            <person name="Weisberg A.J."/>
            <person name="Davis E.W. 2nd"/>
            <person name="Tabima J."/>
            <person name="Belcher M.S."/>
            <person name="Miller M."/>
            <person name="Kuo C.H."/>
            <person name="Loper J.E."/>
            <person name="Grunwald N.J."/>
            <person name="Putnam M.L."/>
            <person name="Chang J.H."/>
        </authorList>
    </citation>
    <scope>NUCLEOTIDE SEQUENCE</scope>
    <source>
        <strain evidence="4">17-1853-1a</strain>
    </source>
</reference>
<dbReference type="SUPFAM" id="SSF46689">
    <property type="entry name" value="Homeodomain-like"/>
    <property type="match status" value="1"/>
</dbReference>
<evidence type="ECO:0000256" key="1">
    <source>
        <dbReference type="ARBA" id="ARBA00023015"/>
    </source>
</evidence>
<dbReference type="GO" id="GO:0003700">
    <property type="term" value="F:DNA-binding transcription factor activity"/>
    <property type="evidence" value="ECO:0007669"/>
    <property type="project" value="InterPro"/>
</dbReference>
<sequence length="60" mass="6487">MAAGERVAQARELLEETTLSVESIARHRGSGSATNFRNQFRSIVGLPPGGYRSRFHSGAV</sequence>
<dbReference type="PROSITE" id="PS01124">
    <property type="entry name" value="HTH_ARAC_FAMILY_2"/>
    <property type="match status" value="1"/>
</dbReference>
<dbReference type="GO" id="GO:0043565">
    <property type="term" value="F:sequence-specific DNA binding"/>
    <property type="evidence" value="ECO:0007669"/>
    <property type="project" value="InterPro"/>
</dbReference>
<evidence type="ECO:0000259" key="3">
    <source>
        <dbReference type="PROSITE" id="PS01124"/>
    </source>
</evidence>
<dbReference type="InterPro" id="IPR009057">
    <property type="entry name" value="Homeodomain-like_sf"/>
</dbReference>
<dbReference type="InterPro" id="IPR018060">
    <property type="entry name" value="HTH_AraC"/>
</dbReference>
<dbReference type="AlphaFoldDB" id="A0AA44JA91"/>
<dbReference type="Proteomes" id="UP000702952">
    <property type="component" value="Unassembled WGS sequence"/>
</dbReference>
<comment type="caution">
    <text evidence="4">The sequence shown here is derived from an EMBL/GenBank/DDBJ whole genome shotgun (WGS) entry which is preliminary data.</text>
</comment>
<evidence type="ECO:0000313" key="4">
    <source>
        <dbReference type="EMBL" id="NTC29698.1"/>
    </source>
</evidence>
<organism evidence="4 5">
    <name type="scientific">Agrobacterium tumefaciens</name>
    <dbReference type="NCBI Taxonomy" id="358"/>
    <lineage>
        <taxon>Bacteria</taxon>
        <taxon>Pseudomonadati</taxon>
        <taxon>Pseudomonadota</taxon>
        <taxon>Alphaproteobacteria</taxon>
        <taxon>Hyphomicrobiales</taxon>
        <taxon>Rhizobiaceae</taxon>
        <taxon>Rhizobium/Agrobacterium group</taxon>
        <taxon>Agrobacterium</taxon>
        <taxon>Agrobacterium tumefaciens complex</taxon>
    </lineage>
</organism>
<keyword evidence="1" id="KW-0805">Transcription regulation</keyword>
<proteinExistence type="predicted"/>
<evidence type="ECO:0000313" key="5">
    <source>
        <dbReference type="Proteomes" id="UP000702952"/>
    </source>
</evidence>
<gene>
    <name evidence="4" type="ORF">G6M46_16305</name>
</gene>
<dbReference type="Gene3D" id="1.10.10.60">
    <property type="entry name" value="Homeodomain-like"/>
    <property type="match status" value="1"/>
</dbReference>
<feature type="domain" description="HTH araC/xylS-type" evidence="3">
    <location>
        <begin position="1"/>
        <end position="54"/>
    </location>
</feature>
<dbReference type="Pfam" id="PF12833">
    <property type="entry name" value="HTH_18"/>
    <property type="match status" value="1"/>
</dbReference>
<name>A0AA44JA91_AGRTU</name>
<dbReference type="EMBL" id="JAAMAY010000027">
    <property type="protein sequence ID" value="NTC29698.1"/>
    <property type="molecule type" value="Genomic_DNA"/>
</dbReference>
<accession>A0AA44JA91</accession>
<keyword evidence="2" id="KW-0804">Transcription</keyword>